<dbReference type="SUPFAM" id="SSF52540">
    <property type="entry name" value="P-loop containing nucleoside triphosphate hydrolases"/>
    <property type="match status" value="1"/>
</dbReference>
<dbReference type="InterPro" id="IPR027417">
    <property type="entry name" value="P-loop_NTPase"/>
</dbReference>
<dbReference type="RefSeq" id="WP_087581546.1">
    <property type="nucleotide sequence ID" value="NZ_NDYQ01000007.1"/>
</dbReference>
<accession>A0A1Y5NA69</accession>
<dbReference type="AlphaFoldDB" id="A0A1Y5NA69"/>
<dbReference type="Gene3D" id="3.40.50.300">
    <property type="entry name" value="P-loop containing nucleotide triphosphate hydrolases"/>
    <property type="match status" value="1"/>
</dbReference>
<name>A0A1Y5NA69_9BACT</name>
<comment type="caution">
    <text evidence="1">The sequence shown here is derived from an EMBL/GenBank/DDBJ whole genome shotgun (WGS) entry which is preliminary data.</text>
</comment>
<evidence type="ECO:0000313" key="2">
    <source>
        <dbReference type="Proteomes" id="UP000195893"/>
    </source>
</evidence>
<organism evidence="1 2">
    <name type="scientific">Campylobacter concisus</name>
    <dbReference type="NCBI Taxonomy" id="199"/>
    <lineage>
        <taxon>Bacteria</taxon>
        <taxon>Pseudomonadati</taxon>
        <taxon>Campylobacterota</taxon>
        <taxon>Epsilonproteobacteria</taxon>
        <taxon>Campylobacterales</taxon>
        <taxon>Campylobacteraceae</taxon>
        <taxon>Campylobacter</taxon>
    </lineage>
</organism>
<proteinExistence type="predicted"/>
<dbReference type="EMBL" id="NDYQ01000007">
    <property type="protein sequence ID" value="OUT17419.1"/>
    <property type="molecule type" value="Genomic_DNA"/>
</dbReference>
<gene>
    <name evidence="1" type="ORF">B9N60_05080</name>
</gene>
<reference evidence="1 2" key="1">
    <citation type="submission" date="2017-04" db="EMBL/GenBank/DDBJ databases">
        <title>Complete genome of Campylobacter concisus ATCC 33237T and draft genomes for an additional eight well characterized C. concisus strains.</title>
        <authorList>
            <person name="Cornelius A.J."/>
            <person name="Miller W.G."/>
            <person name="Lastovica A.J."/>
            <person name="On S.L."/>
            <person name="French N.P."/>
            <person name="Vandenberg O."/>
            <person name="Biggs P.J."/>
        </authorList>
    </citation>
    <scope>NUCLEOTIDE SEQUENCE [LARGE SCALE GENOMIC DNA]</scope>
    <source>
        <strain evidence="1 2">Lasto127.99</strain>
    </source>
</reference>
<sequence length="167" mass="19219">MLEALNSACKEILKEKKRVLIALTGLHGSGKSTLGKELRRKGFGDFRPYQIAVIDDGVMSVNLFFIRPRVKIKSDQRDELRPFFKFIMPFVKVVIYASANPLSRISKCDILCILSMNEEDRIAGIYKRNSSKDPDNTQKHIDKKELDLADLEYKIKLEFKSPIKRNI</sequence>
<evidence type="ECO:0000313" key="1">
    <source>
        <dbReference type="EMBL" id="OUT17419.1"/>
    </source>
</evidence>
<dbReference type="CDD" id="cd02019">
    <property type="entry name" value="NK"/>
    <property type="match status" value="1"/>
</dbReference>
<dbReference type="Proteomes" id="UP000195893">
    <property type="component" value="Unassembled WGS sequence"/>
</dbReference>
<protein>
    <submittedName>
        <fullName evidence="1">Uncharacterized protein</fullName>
    </submittedName>
</protein>